<dbReference type="AlphaFoldDB" id="A0AAN7YXV2"/>
<keyword evidence="2" id="KW-1185">Reference proteome</keyword>
<name>A0AAN7YXV2_9PEZI</name>
<dbReference type="EMBL" id="JAWHQM010000012">
    <property type="protein sequence ID" value="KAK5629765.1"/>
    <property type="molecule type" value="Genomic_DNA"/>
</dbReference>
<dbReference type="Proteomes" id="UP001305414">
    <property type="component" value="Unassembled WGS sequence"/>
</dbReference>
<comment type="caution">
    <text evidence="1">The sequence shown here is derived from an EMBL/GenBank/DDBJ whole genome shotgun (WGS) entry which is preliminary data.</text>
</comment>
<gene>
    <name evidence="1" type="ORF">RRF57_005480</name>
</gene>
<evidence type="ECO:0000313" key="2">
    <source>
        <dbReference type="Proteomes" id="UP001305414"/>
    </source>
</evidence>
<protein>
    <submittedName>
        <fullName evidence="1">Uncharacterized protein</fullName>
    </submittedName>
</protein>
<organism evidence="1 2">
    <name type="scientific">Xylaria bambusicola</name>
    <dbReference type="NCBI Taxonomy" id="326684"/>
    <lineage>
        <taxon>Eukaryota</taxon>
        <taxon>Fungi</taxon>
        <taxon>Dikarya</taxon>
        <taxon>Ascomycota</taxon>
        <taxon>Pezizomycotina</taxon>
        <taxon>Sordariomycetes</taxon>
        <taxon>Xylariomycetidae</taxon>
        <taxon>Xylariales</taxon>
        <taxon>Xylariaceae</taxon>
        <taxon>Xylaria</taxon>
    </lineage>
</organism>
<proteinExistence type="predicted"/>
<evidence type="ECO:0000313" key="1">
    <source>
        <dbReference type="EMBL" id="KAK5629765.1"/>
    </source>
</evidence>
<reference evidence="1 2" key="1">
    <citation type="submission" date="2023-10" db="EMBL/GenBank/DDBJ databases">
        <title>Draft genome sequence of Xylaria bambusicola isolate GMP-LS, the root and basal stem rot pathogen of sugarcane in Indonesia.</title>
        <authorList>
            <person name="Selvaraj P."/>
            <person name="Muralishankar V."/>
            <person name="Muruganantham S."/>
            <person name="Sp S."/>
            <person name="Haryani S."/>
            <person name="Lau K.J.X."/>
            <person name="Naqvi N.I."/>
        </authorList>
    </citation>
    <scope>NUCLEOTIDE SEQUENCE [LARGE SCALE GENOMIC DNA]</scope>
    <source>
        <strain evidence="1">GMP-LS</strain>
    </source>
</reference>
<accession>A0AAN7YXV2</accession>
<sequence>MSCPPDPPCNSGFYFGASHCSKFKYKSTTEDIQEKGTISLTQQFQVCSNRKYGKAHCPLGYGRAKFTSYVHHWVWYPCTACASLGLFDLQTTNIPANMHSSDYDTRGWLYRCTQDREHLIADALQKNQAVRLALHLAIEDRLIFEISDPQVGFDFLGTVFGNEIRPGLRSPERRASKLSFFEEISPKQMKTYSPTQVATILEQRENQHQASDKTLPLYYPSGRYRRNSLKFPTGLGFSVPTSIKPWVPRKDEECRAKYCHYCRPSCELRSYLSLNGIMSGEVPPTVATGYGFHRMKARPIVDATIIKDIGLRPVPWVCGIPYAVDTKASTWSLSDITEEPILESEYVDPGEGSTIDSFTSTPLEVDIFEQPRPAFTPPSTPMSWAGIARQENGTMNFESCPFVVRSIAGLMEQELDEDKIEEFQSICSFKPAEKSMFLGASLTSVKPRMLPKDFSRGDITPMMKGEIEEGRFHQDPLHVGDGIAVLEESIELGVPDVITKM</sequence>